<evidence type="ECO:0000313" key="3">
    <source>
        <dbReference type="Proteomes" id="UP000215005"/>
    </source>
</evidence>
<reference evidence="2 3" key="1">
    <citation type="submission" date="2017-08" db="EMBL/GenBank/DDBJ databases">
        <title>The complete genome sequence of Nocardiopsis gilva YIM 90087.</title>
        <authorList>
            <person name="Yin M."/>
            <person name="Tang S."/>
        </authorList>
    </citation>
    <scope>NUCLEOTIDE SEQUENCE [LARGE SCALE GENOMIC DNA]</scope>
    <source>
        <strain evidence="2 3">YIM 90087</strain>
    </source>
</reference>
<dbReference type="KEGG" id="ngv:CDO52_12695"/>
<keyword evidence="3" id="KW-1185">Reference proteome</keyword>
<feature type="region of interest" description="Disordered" evidence="1">
    <location>
        <begin position="65"/>
        <end position="85"/>
    </location>
</feature>
<name>A0A223S679_9ACTN</name>
<evidence type="ECO:0000313" key="2">
    <source>
        <dbReference type="EMBL" id="ASU83529.1"/>
    </source>
</evidence>
<protein>
    <submittedName>
        <fullName evidence="2">Uncharacterized protein</fullName>
    </submittedName>
</protein>
<dbReference type="RefSeq" id="WP_017616868.1">
    <property type="nucleotide sequence ID" value="NZ_ANBG01000027.1"/>
</dbReference>
<accession>A0A223S679</accession>
<organism evidence="2 3">
    <name type="scientific">Nocardiopsis gilva YIM 90087</name>
    <dbReference type="NCBI Taxonomy" id="1235441"/>
    <lineage>
        <taxon>Bacteria</taxon>
        <taxon>Bacillati</taxon>
        <taxon>Actinomycetota</taxon>
        <taxon>Actinomycetes</taxon>
        <taxon>Streptosporangiales</taxon>
        <taxon>Nocardiopsidaceae</taxon>
        <taxon>Nocardiopsis</taxon>
    </lineage>
</organism>
<dbReference type="EMBL" id="CP022753">
    <property type="protein sequence ID" value="ASU83529.1"/>
    <property type="molecule type" value="Genomic_DNA"/>
</dbReference>
<proteinExistence type="predicted"/>
<evidence type="ECO:0000256" key="1">
    <source>
        <dbReference type="SAM" id="MobiDB-lite"/>
    </source>
</evidence>
<sequence>MDIHPHVDCLDIAEAAVRLCDDSTLTLWLLSYGIYVPVRAYRINFEEIMGSHGLLHPGADVHHHITPEEQQPIQLSPLPHPRPTA</sequence>
<dbReference type="Proteomes" id="UP000215005">
    <property type="component" value="Chromosome"/>
</dbReference>
<gene>
    <name evidence="2" type="ORF">CDO52_12695</name>
</gene>
<dbReference type="AlphaFoldDB" id="A0A223S679"/>